<dbReference type="InterPro" id="IPR050124">
    <property type="entry name" value="tRNA_CCA-adding_enzyme"/>
</dbReference>
<proteinExistence type="predicted"/>
<dbReference type="InterPro" id="IPR027417">
    <property type="entry name" value="P-loop_NTPase"/>
</dbReference>
<dbReference type="SUPFAM" id="SSF109604">
    <property type="entry name" value="HD-domain/PDEase-like"/>
    <property type="match status" value="1"/>
</dbReference>
<keyword evidence="1" id="KW-0547">Nucleotide-binding</keyword>
<dbReference type="PANTHER" id="PTHR47545">
    <property type="entry name" value="MULTIFUNCTIONAL CCA PROTEIN"/>
    <property type="match status" value="1"/>
</dbReference>
<dbReference type="Gene3D" id="1.10.3090.10">
    <property type="entry name" value="cca-adding enzyme, domain 2"/>
    <property type="match status" value="1"/>
</dbReference>
<dbReference type="InterPro" id="IPR003607">
    <property type="entry name" value="HD/PDEase_dom"/>
</dbReference>
<dbReference type="SUPFAM" id="SSF52540">
    <property type="entry name" value="P-loop containing nucleoside triphosphate hydrolases"/>
    <property type="match status" value="1"/>
</dbReference>
<dbReference type="RefSeq" id="WP_395272556.1">
    <property type="nucleotide sequence ID" value="NZ_JBHEGD010000001.1"/>
</dbReference>
<keyword evidence="3" id="KW-1185">Reference proteome</keyword>
<evidence type="ECO:0000313" key="2">
    <source>
        <dbReference type="EMBL" id="MFH6598585.1"/>
    </source>
</evidence>
<sequence>MDIQHLQRLVPDAGQRFDPAACLAAIPALGRLAETPQDAHYHAEGNVWIHTCMVVEALLEQRAYQQATAAQRFVLFFAALLHDIAKPDTTVIDSESGRIGQPGHSRRGAVDTRLLLWRAGVPFEWREQICRIIAVHQLPFFALGDSRSGHSAEFILHKLSWELPVWMLCAVAEADMQGRDYIGKAAVLDDIELFRQLAAEEGCLHGPRAYADDYTRVQYLRGARVHPDYALHEPSGSQVIMLSGMPASGKNTWVEQQHPQLPVVSFDDARQQLGLRHGENEGAAAHHAIEQAKALLREQRPFVWNATHLSAQMRKKTLDLLYAYQAQVEIVYLEMPEATIFQRNRQRDTSLSNEALRRMLFKWEVPLPTEAHRVRYCTQDAERRR</sequence>
<gene>
    <name evidence="2" type="ORF">ACEVAQ_07665</name>
</gene>
<reference evidence="2 3" key="1">
    <citation type="submission" date="2024-09" db="EMBL/GenBank/DDBJ databases">
        <title>Elucidation of the Bokeelamides from Bacteria Associated with Moon Snail Egg Collars.</title>
        <authorList>
            <person name="Campbell R."/>
            <person name="Piedl K."/>
            <person name="Mevers E."/>
        </authorList>
    </citation>
    <scope>NUCLEOTIDE SEQUENCE [LARGE SCALE GENOMIC DNA]</scope>
    <source>
        <strain evidence="2 3">EM133</strain>
    </source>
</reference>
<name>A0ABW7MBJ3_9GAMM</name>
<evidence type="ECO:0000313" key="3">
    <source>
        <dbReference type="Proteomes" id="UP001609932"/>
    </source>
</evidence>
<dbReference type="Pfam" id="PF13671">
    <property type="entry name" value="AAA_33"/>
    <property type="match status" value="1"/>
</dbReference>
<protein>
    <submittedName>
        <fullName evidence="2">AAA family ATPase</fullName>
    </submittedName>
</protein>
<dbReference type="Proteomes" id="UP001609932">
    <property type="component" value="Unassembled WGS sequence"/>
</dbReference>
<dbReference type="PANTHER" id="PTHR47545:SF1">
    <property type="entry name" value="MULTIFUNCTIONAL CCA PROTEIN"/>
    <property type="match status" value="1"/>
</dbReference>
<dbReference type="Gene3D" id="3.40.50.300">
    <property type="entry name" value="P-loop containing nucleotide triphosphate hydrolases"/>
    <property type="match status" value="1"/>
</dbReference>
<dbReference type="EMBL" id="JBHEGD010000001">
    <property type="protein sequence ID" value="MFH6598585.1"/>
    <property type="molecule type" value="Genomic_DNA"/>
</dbReference>
<accession>A0ABW7MBJ3</accession>
<evidence type="ECO:0000256" key="1">
    <source>
        <dbReference type="ARBA" id="ARBA00022741"/>
    </source>
</evidence>
<dbReference type="CDD" id="cd00077">
    <property type="entry name" value="HDc"/>
    <property type="match status" value="1"/>
</dbReference>
<comment type="caution">
    <text evidence="2">The sequence shown here is derived from an EMBL/GenBank/DDBJ whole genome shotgun (WGS) entry which is preliminary data.</text>
</comment>
<organism evidence="2 3">
    <name type="scientific">Ectopseudomonas khazarica</name>
    <dbReference type="NCBI Taxonomy" id="2502979"/>
    <lineage>
        <taxon>Bacteria</taxon>
        <taxon>Pseudomonadati</taxon>
        <taxon>Pseudomonadota</taxon>
        <taxon>Gammaproteobacteria</taxon>
        <taxon>Pseudomonadales</taxon>
        <taxon>Pseudomonadaceae</taxon>
        <taxon>Ectopseudomonas</taxon>
    </lineage>
</organism>